<protein>
    <recommendedName>
        <fullName evidence="3">tetrahydrofolate synthase</fullName>
        <ecNumber evidence="3">6.3.2.17</ecNumber>
    </recommendedName>
    <alternativeName>
        <fullName evidence="9">Tetrahydrofolylpolyglutamate synthase</fullName>
    </alternativeName>
</protein>
<comment type="similarity">
    <text evidence="2 11">Belongs to the folylpolyglutamate synthase family.</text>
</comment>
<dbReference type="GO" id="GO:0004326">
    <property type="term" value="F:tetrahydrofolylpolyglutamate synthase activity"/>
    <property type="evidence" value="ECO:0007669"/>
    <property type="project" value="UniProtKB-EC"/>
</dbReference>
<dbReference type="InterPro" id="IPR013221">
    <property type="entry name" value="Mur_ligase_cen"/>
</dbReference>
<evidence type="ECO:0000313" key="14">
    <source>
        <dbReference type="EMBL" id="OAN47064.1"/>
    </source>
</evidence>
<evidence type="ECO:0000256" key="4">
    <source>
        <dbReference type="ARBA" id="ARBA00022598"/>
    </source>
</evidence>
<name>A0A178MGF8_9CHLR</name>
<gene>
    <name evidence="14" type="ORF">A6A03_10585</name>
</gene>
<dbReference type="NCBIfam" id="TIGR01499">
    <property type="entry name" value="folC"/>
    <property type="match status" value="1"/>
</dbReference>
<dbReference type="SUPFAM" id="SSF53244">
    <property type="entry name" value="MurD-like peptide ligases, peptide-binding domain"/>
    <property type="match status" value="1"/>
</dbReference>
<dbReference type="Gene3D" id="3.90.190.20">
    <property type="entry name" value="Mur ligase, C-terminal domain"/>
    <property type="match status" value="1"/>
</dbReference>
<evidence type="ECO:0000256" key="1">
    <source>
        <dbReference type="ARBA" id="ARBA00001946"/>
    </source>
</evidence>
<dbReference type="SUPFAM" id="SSF53623">
    <property type="entry name" value="MurD-like peptide ligases, catalytic domain"/>
    <property type="match status" value="1"/>
</dbReference>
<keyword evidence="15" id="KW-1185">Reference proteome</keyword>
<keyword evidence="7 11" id="KW-0067">ATP-binding</keyword>
<dbReference type="STRING" id="1707952.A6A03_10585"/>
<evidence type="ECO:0000256" key="2">
    <source>
        <dbReference type="ARBA" id="ARBA00008276"/>
    </source>
</evidence>
<dbReference type="Proteomes" id="UP000078287">
    <property type="component" value="Unassembled WGS sequence"/>
</dbReference>
<dbReference type="InterPro" id="IPR004101">
    <property type="entry name" value="Mur_ligase_C"/>
</dbReference>
<dbReference type="EC" id="6.3.2.17" evidence="3"/>
<sequence>MPITTYQAALDYIYSFIDPTRQGSPDPAIAAHALARITALLDAAGNPHQHLRAVVVAGTKGKGSTCAMIEAMARAAGLKVGLWTSPHLSSYRERIQIDREPISQQTLIELVNAVQPLVEGFDVATYGRPSTFDIGFVMAMRHFVAAQVDLAVVEVGLGGRYDAAATITPLVAVISSISYDHMAILGPTLRDIAYNKAGIIRAGQPAITVPQRAEAAAVFAAEAQTVGAPLWLAAEAAVEPWLAAGQPLAYPAPPQPGKLHGTFQRENARLAMGAALLLRGQGFTIDDAAIRRGLAEAWWPGRFELIDGPPRILIDGAHNGDSAEKLWQAIAQELPHRRMILVLGTSRDKDIAAIAAALAPHAAQIIITRASHPKAMDLDRIAAEVEPFSNTPLQIVPIVAEALAVARALAGPDDLICVTGSLFVAGAAREALGLAVAD</sequence>
<dbReference type="Pfam" id="PF08245">
    <property type="entry name" value="Mur_ligase_M"/>
    <property type="match status" value="1"/>
</dbReference>
<keyword evidence="5" id="KW-0479">Metal-binding</keyword>
<comment type="cofactor">
    <cofactor evidence="1">
        <name>Mg(2+)</name>
        <dbReference type="ChEBI" id="CHEBI:18420"/>
    </cofactor>
</comment>
<dbReference type="AlphaFoldDB" id="A0A178MGF8"/>
<dbReference type="InterPro" id="IPR001645">
    <property type="entry name" value="Folylpolyglutamate_synth"/>
</dbReference>
<dbReference type="InterPro" id="IPR036565">
    <property type="entry name" value="Mur-like_cat_sf"/>
</dbReference>
<proteinExistence type="inferred from homology"/>
<dbReference type="InterPro" id="IPR036615">
    <property type="entry name" value="Mur_ligase_C_dom_sf"/>
</dbReference>
<feature type="domain" description="Mur ligase central" evidence="13">
    <location>
        <begin position="56"/>
        <end position="204"/>
    </location>
</feature>
<evidence type="ECO:0000256" key="6">
    <source>
        <dbReference type="ARBA" id="ARBA00022741"/>
    </source>
</evidence>
<dbReference type="PANTHER" id="PTHR11136">
    <property type="entry name" value="FOLYLPOLYGLUTAMATE SYNTHASE-RELATED"/>
    <property type="match status" value="1"/>
</dbReference>
<evidence type="ECO:0000256" key="7">
    <source>
        <dbReference type="ARBA" id="ARBA00022840"/>
    </source>
</evidence>
<evidence type="ECO:0000256" key="8">
    <source>
        <dbReference type="ARBA" id="ARBA00022842"/>
    </source>
</evidence>
<organism evidence="14 15">
    <name type="scientific">Chloroflexus islandicus</name>
    <dbReference type="NCBI Taxonomy" id="1707952"/>
    <lineage>
        <taxon>Bacteria</taxon>
        <taxon>Bacillati</taxon>
        <taxon>Chloroflexota</taxon>
        <taxon>Chloroflexia</taxon>
        <taxon>Chloroflexales</taxon>
        <taxon>Chloroflexineae</taxon>
        <taxon>Chloroflexaceae</taxon>
        <taxon>Chloroflexus</taxon>
    </lineage>
</organism>
<reference evidence="14 15" key="1">
    <citation type="submission" date="2016-04" db="EMBL/GenBank/DDBJ databases">
        <title>Chloroflexus islandicus sp. nov., a thermophilic filamentous anoxygenic phototrophic bacterium from geyser Strokkur (Iceland).</title>
        <authorList>
            <person name="Gaisin V.A."/>
            <person name="Kalashnikov A.M."/>
            <person name="Sukhacheva M.V."/>
            <person name="Grouzdev D.S."/>
            <person name="Ivanov T.M."/>
            <person name="Kuznetsov B."/>
            <person name="Gorlenko V.M."/>
        </authorList>
    </citation>
    <scope>NUCLEOTIDE SEQUENCE [LARGE SCALE GENOMIC DNA]</scope>
    <source>
        <strain evidence="15">isl-2</strain>
    </source>
</reference>
<dbReference type="PIRSF" id="PIRSF001563">
    <property type="entry name" value="Folylpolyglu_synth"/>
    <property type="match status" value="1"/>
</dbReference>
<dbReference type="FunFam" id="3.40.1190.10:FF:000011">
    <property type="entry name" value="Folylpolyglutamate synthase/dihydrofolate synthase"/>
    <property type="match status" value="1"/>
</dbReference>
<dbReference type="GO" id="GO:0046872">
    <property type="term" value="F:metal ion binding"/>
    <property type="evidence" value="ECO:0007669"/>
    <property type="project" value="UniProtKB-KW"/>
</dbReference>
<dbReference type="PANTHER" id="PTHR11136:SF0">
    <property type="entry name" value="DIHYDROFOLATE SYNTHETASE-RELATED"/>
    <property type="match status" value="1"/>
</dbReference>
<dbReference type="OrthoDB" id="9809356at2"/>
<comment type="caution">
    <text evidence="14">The sequence shown here is derived from an EMBL/GenBank/DDBJ whole genome shotgun (WGS) entry which is preliminary data.</text>
</comment>
<keyword evidence="6 11" id="KW-0547">Nucleotide-binding</keyword>
<keyword evidence="8" id="KW-0460">Magnesium</keyword>
<keyword evidence="4 11" id="KW-0436">Ligase</keyword>
<evidence type="ECO:0000259" key="13">
    <source>
        <dbReference type="Pfam" id="PF08245"/>
    </source>
</evidence>
<feature type="domain" description="Mur ligase C-terminal" evidence="12">
    <location>
        <begin position="301"/>
        <end position="421"/>
    </location>
</feature>
<dbReference type="GO" id="GO:0005524">
    <property type="term" value="F:ATP binding"/>
    <property type="evidence" value="ECO:0007669"/>
    <property type="project" value="UniProtKB-KW"/>
</dbReference>
<evidence type="ECO:0000256" key="3">
    <source>
        <dbReference type="ARBA" id="ARBA00013025"/>
    </source>
</evidence>
<evidence type="ECO:0000256" key="10">
    <source>
        <dbReference type="ARBA" id="ARBA00047493"/>
    </source>
</evidence>
<accession>A0A178MGF8</accession>
<evidence type="ECO:0000259" key="12">
    <source>
        <dbReference type="Pfam" id="PF02875"/>
    </source>
</evidence>
<comment type="catalytic activity">
    <reaction evidence="10">
        <text>(6S)-5,6,7,8-tetrahydrofolyl-(gamma-L-Glu)(n) + L-glutamate + ATP = (6S)-5,6,7,8-tetrahydrofolyl-(gamma-L-Glu)(n+1) + ADP + phosphate + H(+)</text>
        <dbReference type="Rhea" id="RHEA:10580"/>
        <dbReference type="Rhea" id="RHEA-COMP:14738"/>
        <dbReference type="Rhea" id="RHEA-COMP:14740"/>
        <dbReference type="ChEBI" id="CHEBI:15378"/>
        <dbReference type="ChEBI" id="CHEBI:29985"/>
        <dbReference type="ChEBI" id="CHEBI:30616"/>
        <dbReference type="ChEBI" id="CHEBI:43474"/>
        <dbReference type="ChEBI" id="CHEBI:141005"/>
        <dbReference type="ChEBI" id="CHEBI:456216"/>
        <dbReference type="EC" id="6.3.2.17"/>
    </reaction>
</comment>
<dbReference type="Pfam" id="PF02875">
    <property type="entry name" value="Mur_ligase_C"/>
    <property type="match status" value="1"/>
</dbReference>
<dbReference type="EMBL" id="LWQS01000039">
    <property type="protein sequence ID" value="OAN47064.1"/>
    <property type="molecule type" value="Genomic_DNA"/>
</dbReference>
<evidence type="ECO:0000256" key="5">
    <source>
        <dbReference type="ARBA" id="ARBA00022723"/>
    </source>
</evidence>
<evidence type="ECO:0000256" key="11">
    <source>
        <dbReference type="PIRNR" id="PIRNR001563"/>
    </source>
</evidence>
<dbReference type="RefSeq" id="WP_066784687.1">
    <property type="nucleotide sequence ID" value="NZ_LWQS01000039.1"/>
</dbReference>
<dbReference type="Gene3D" id="3.40.1190.10">
    <property type="entry name" value="Mur-like, catalytic domain"/>
    <property type="match status" value="1"/>
</dbReference>
<evidence type="ECO:0000313" key="15">
    <source>
        <dbReference type="Proteomes" id="UP000078287"/>
    </source>
</evidence>
<dbReference type="GO" id="GO:0008841">
    <property type="term" value="F:dihydrofolate synthase activity"/>
    <property type="evidence" value="ECO:0007669"/>
    <property type="project" value="TreeGrafter"/>
</dbReference>
<evidence type="ECO:0000256" key="9">
    <source>
        <dbReference type="ARBA" id="ARBA00030592"/>
    </source>
</evidence>
<dbReference type="GO" id="GO:0005737">
    <property type="term" value="C:cytoplasm"/>
    <property type="evidence" value="ECO:0007669"/>
    <property type="project" value="TreeGrafter"/>
</dbReference>